<proteinExistence type="predicted"/>
<evidence type="ECO:0000313" key="4">
    <source>
        <dbReference type="Proteomes" id="UP000094053"/>
    </source>
</evidence>
<dbReference type="InterPro" id="IPR036661">
    <property type="entry name" value="Luciferase-like_sf"/>
</dbReference>
<dbReference type="Proteomes" id="UP000094053">
    <property type="component" value="Unassembled WGS sequence"/>
</dbReference>
<dbReference type="PANTHER" id="PTHR43244:SF1">
    <property type="entry name" value="5,10-METHYLENETETRAHYDROMETHANOPTERIN REDUCTASE"/>
    <property type="match status" value="1"/>
</dbReference>
<dbReference type="SUPFAM" id="SSF51679">
    <property type="entry name" value="Bacterial luciferase-like"/>
    <property type="match status" value="1"/>
</dbReference>
<keyword evidence="1" id="KW-0560">Oxidoreductase</keyword>
<dbReference type="Gene3D" id="3.20.20.30">
    <property type="entry name" value="Luciferase-like domain"/>
    <property type="match status" value="1"/>
</dbReference>
<gene>
    <name evidence="3" type="ORF">BHQ18_14925</name>
</gene>
<accession>A0A1E3RHG9</accession>
<reference evidence="4" key="1">
    <citation type="submission" date="2016-09" db="EMBL/GenBank/DDBJ databases">
        <authorList>
            <person name="Greninger A.L."/>
            <person name="Jerome K.R."/>
            <person name="Mcnair B."/>
            <person name="Wallis C."/>
            <person name="Fang F."/>
        </authorList>
    </citation>
    <scope>NUCLEOTIDE SEQUENCE [LARGE SCALE GENOMIC DNA]</scope>
    <source>
        <strain evidence="4">M6</strain>
    </source>
</reference>
<dbReference type="STRING" id="1776.BHQ18_14925"/>
<evidence type="ECO:0000259" key="2">
    <source>
        <dbReference type="Pfam" id="PF00296"/>
    </source>
</evidence>
<dbReference type="Pfam" id="PF00296">
    <property type="entry name" value="Bac_luciferase"/>
    <property type="match status" value="1"/>
</dbReference>
<dbReference type="CDD" id="cd01097">
    <property type="entry name" value="Tetrahydromethanopterin_reductase"/>
    <property type="match status" value="1"/>
</dbReference>
<dbReference type="GO" id="GO:0004497">
    <property type="term" value="F:monooxygenase activity"/>
    <property type="evidence" value="ECO:0007669"/>
    <property type="project" value="UniProtKB-KW"/>
</dbReference>
<dbReference type="PANTHER" id="PTHR43244">
    <property type="match status" value="1"/>
</dbReference>
<name>A0A1E3RHG9_MYCFV</name>
<comment type="caution">
    <text evidence="3">The sequence shown here is derived from an EMBL/GenBank/DDBJ whole genome shotgun (WGS) entry which is preliminary data.</text>
</comment>
<dbReference type="RefSeq" id="WP_069414407.1">
    <property type="nucleotide sequence ID" value="NZ_JACKUL010000020.1"/>
</dbReference>
<sequence>MIQLATEVRWHDRRFSVPIDRIRYSEQLGYDAVFTAEGFGSEGLVPLGYIAAHTNRLKLGTRIAQVTGRPPALAAMAFQTIDHLAGGGRVMIGLGSASPVAAEGFHGRRWGSPTRRMRDYIAILRQALRGEPIQYEGSEWSAPYRGPGASGLDPVAVGLDVIAEIPIMVAAAGPEMVSLAAELADGWLPPAFAPGMLPAVEPLLQRGFDRAGRSKGMDDFAIWAHVDVLVDDDVTTAMHPFKEFVVTWFHMLRPFMEARGYPEVAERLADIFADTDPDEAEARVQAGEPPLDGARWEAALRAVPDEYIDDGWLVGPVARIRKRVEPWLDCGLTGLVVRYGPEMTPEPVEENLEAFAAIAAAAGKEPQS</sequence>
<dbReference type="OrthoDB" id="5241778at2"/>
<dbReference type="EMBL" id="MIHA01000010">
    <property type="protein sequence ID" value="ODQ89279.1"/>
    <property type="molecule type" value="Genomic_DNA"/>
</dbReference>
<dbReference type="InterPro" id="IPR011251">
    <property type="entry name" value="Luciferase-like_dom"/>
</dbReference>
<evidence type="ECO:0000313" key="3">
    <source>
        <dbReference type="EMBL" id="ODQ89279.1"/>
    </source>
</evidence>
<feature type="domain" description="Luciferase-like" evidence="2">
    <location>
        <begin position="20"/>
        <end position="329"/>
    </location>
</feature>
<dbReference type="InterPro" id="IPR050564">
    <property type="entry name" value="F420-G6PD/mer"/>
</dbReference>
<protein>
    <submittedName>
        <fullName evidence="3">FMN-dependent monooxygenase</fullName>
    </submittedName>
</protein>
<dbReference type="GO" id="GO:0016705">
    <property type="term" value="F:oxidoreductase activity, acting on paired donors, with incorporation or reduction of molecular oxygen"/>
    <property type="evidence" value="ECO:0007669"/>
    <property type="project" value="InterPro"/>
</dbReference>
<dbReference type="AlphaFoldDB" id="A0A1E3RHG9"/>
<evidence type="ECO:0000256" key="1">
    <source>
        <dbReference type="ARBA" id="ARBA00023002"/>
    </source>
</evidence>
<keyword evidence="3" id="KW-0503">Monooxygenase</keyword>
<keyword evidence="4" id="KW-1185">Reference proteome</keyword>
<organism evidence="3 4">
    <name type="scientific">Mycolicibacterium flavescens</name>
    <name type="common">Mycobacterium flavescens</name>
    <dbReference type="NCBI Taxonomy" id="1776"/>
    <lineage>
        <taxon>Bacteria</taxon>
        <taxon>Bacillati</taxon>
        <taxon>Actinomycetota</taxon>
        <taxon>Actinomycetes</taxon>
        <taxon>Mycobacteriales</taxon>
        <taxon>Mycobacteriaceae</taxon>
        <taxon>Mycolicibacterium</taxon>
    </lineage>
</organism>